<proteinExistence type="predicted"/>
<accession>A0A3G5AFC7</accession>
<feature type="non-terminal residue" evidence="1">
    <location>
        <position position="1"/>
    </location>
</feature>
<organism evidence="1">
    <name type="scientific">Satyrvirus sp</name>
    <dbReference type="NCBI Taxonomy" id="2487771"/>
    <lineage>
        <taxon>Viruses</taxon>
        <taxon>Varidnaviria</taxon>
        <taxon>Bamfordvirae</taxon>
        <taxon>Nucleocytoviricota</taxon>
        <taxon>Megaviricetes</taxon>
        <taxon>Imitervirales</taxon>
        <taxon>Mimiviridae</taxon>
        <taxon>Megamimivirinae</taxon>
    </lineage>
</organism>
<evidence type="ECO:0000313" key="1">
    <source>
        <dbReference type="EMBL" id="AYV85838.1"/>
    </source>
</evidence>
<reference evidence="1" key="1">
    <citation type="submission" date="2018-10" db="EMBL/GenBank/DDBJ databases">
        <title>Hidden diversity of soil giant viruses.</title>
        <authorList>
            <person name="Schulz F."/>
            <person name="Alteio L."/>
            <person name="Goudeau D."/>
            <person name="Ryan E.M."/>
            <person name="Malmstrom R.R."/>
            <person name="Blanchard J."/>
            <person name="Woyke T."/>
        </authorList>
    </citation>
    <scope>NUCLEOTIDE SEQUENCE</scope>
    <source>
        <strain evidence="1">SAV1</strain>
    </source>
</reference>
<name>A0A3G5AFC7_9VIRU</name>
<dbReference type="EMBL" id="MK072486">
    <property type="protein sequence ID" value="AYV85838.1"/>
    <property type="molecule type" value="Genomic_DNA"/>
</dbReference>
<sequence>ISYDDIFNAFEKVNEQIKVVMKDKRFCGPNYGTNYQYRGIDYKKRNKTYKIRWAMG</sequence>
<gene>
    <name evidence="1" type="ORF">Satyrvirus50_4</name>
</gene>
<protein>
    <submittedName>
        <fullName evidence="1">Uncharacterized protein</fullName>
    </submittedName>
</protein>